<dbReference type="Proteomes" id="UP000183794">
    <property type="component" value="Unassembled WGS sequence"/>
</dbReference>
<reference evidence="14 16" key="1">
    <citation type="submission" date="2016-11" db="EMBL/GenBank/DDBJ databases">
        <authorList>
            <person name="Jaros S."/>
            <person name="Januszkiewicz K."/>
            <person name="Wedrychowicz H."/>
        </authorList>
    </citation>
    <scope>NUCLEOTIDE SEQUENCE [LARGE SCALE GENOMIC DNA]</scope>
    <source>
        <strain evidence="14">NVI 5450</strain>
    </source>
</reference>
<keyword evidence="5 12" id="KW-0732">Signal</keyword>
<dbReference type="PANTHER" id="PTHR34933:SF1">
    <property type="entry name" value="FLAGELLAR L-RING PROTEIN"/>
    <property type="match status" value="1"/>
</dbReference>
<comment type="similarity">
    <text evidence="3 11">Belongs to the FlgH family.</text>
</comment>
<dbReference type="OrthoDB" id="9789463at2"/>
<dbReference type="GO" id="GO:0003774">
    <property type="term" value="F:cytoskeletal motor activity"/>
    <property type="evidence" value="ECO:0007669"/>
    <property type="project" value="InterPro"/>
</dbReference>
<keyword evidence="9 11" id="KW-0998">Cell outer membrane</keyword>
<keyword evidence="14" id="KW-0282">Flagellum</keyword>
<keyword evidence="15" id="KW-1185">Reference proteome</keyword>
<evidence type="ECO:0000256" key="9">
    <source>
        <dbReference type="ARBA" id="ARBA00023237"/>
    </source>
</evidence>
<evidence type="ECO:0000313" key="16">
    <source>
        <dbReference type="Proteomes" id="UP000183794"/>
    </source>
</evidence>
<feature type="chain" id="PRO_5015029889" description="Flagellar L-ring protein" evidence="12">
    <location>
        <begin position="20"/>
        <end position="229"/>
    </location>
</feature>
<dbReference type="GO" id="GO:0071973">
    <property type="term" value="P:bacterial-type flagellum-dependent cell motility"/>
    <property type="evidence" value="ECO:0007669"/>
    <property type="project" value="InterPro"/>
</dbReference>
<feature type="signal peptide" evidence="12">
    <location>
        <begin position="1"/>
        <end position="19"/>
    </location>
</feature>
<comment type="subcellular location">
    <subcellularLocation>
        <location evidence="11">Cell outer membrane</location>
    </subcellularLocation>
    <subcellularLocation>
        <location evidence="11">Bacterial flagellum basal body</location>
    </subcellularLocation>
    <subcellularLocation>
        <location evidence="2">Membrane</location>
        <topology evidence="2">Lipid-anchor</topology>
    </subcellularLocation>
</comment>
<evidence type="ECO:0000256" key="6">
    <source>
        <dbReference type="ARBA" id="ARBA00023136"/>
    </source>
</evidence>
<dbReference type="PRINTS" id="PR01008">
    <property type="entry name" value="FLGLRINGFLGH"/>
</dbReference>
<keyword evidence="14" id="KW-0966">Cell projection</keyword>
<dbReference type="GeneID" id="61294222"/>
<evidence type="ECO:0000313" key="13">
    <source>
        <dbReference type="EMBL" id="SGY83728.1"/>
    </source>
</evidence>
<evidence type="ECO:0000313" key="14">
    <source>
        <dbReference type="EMBL" id="SGY85055.1"/>
    </source>
</evidence>
<keyword evidence="10" id="KW-0449">Lipoprotein</keyword>
<keyword evidence="6 11" id="KW-0472">Membrane</keyword>
<dbReference type="AlphaFoldDB" id="A0A090IG51"/>
<organism evidence="14 16">
    <name type="scientific">Moritella viscosa</name>
    <dbReference type="NCBI Taxonomy" id="80854"/>
    <lineage>
        <taxon>Bacteria</taxon>
        <taxon>Pseudomonadati</taxon>
        <taxon>Pseudomonadota</taxon>
        <taxon>Gammaproteobacteria</taxon>
        <taxon>Alteromonadales</taxon>
        <taxon>Moritellaceae</taxon>
        <taxon>Moritella</taxon>
    </lineage>
</organism>
<dbReference type="InterPro" id="IPR000527">
    <property type="entry name" value="Flag_Lring"/>
</dbReference>
<accession>A0A090IG51</accession>
<comment type="function">
    <text evidence="1 11">Assembles around the rod to form the L-ring and probably protects the motor/basal body from shearing forces during rotation.</text>
</comment>
<protein>
    <recommendedName>
        <fullName evidence="11">Flagellar L-ring protein</fullName>
    </recommendedName>
    <alternativeName>
        <fullName evidence="11">Basal body L-ring protein</fullName>
    </alternativeName>
</protein>
<evidence type="ECO:0000256" key="2">
    <source>
        <dbReference type="ARBA" id="ARBA00004635"/>
    </source>
</evidence>
<keyword evidence="7" id="KW-0564">Palmitate</keyword>
<name>A0A090IG51_9GAMM</name>
<dbReference type="GO" id="GO:0009427">
    <property type="term" value="C:bacterial-type flagellum basal body, distal rod, L ring"/>
    <property type="evidence" value="ECO:0007669"/>
    <property type="project" value="InterPro"/>
</dbReference>
<dbReference type="RefSeq" id="WP_045109195.1">
    <property type="nucleotide sequence ID" value="NZ_CAWQZC010000056.1"/>
</dbReference>
<dbReference type="KEGG" id="mvs:MVIS_0765"/>
<evidence type="ECO:0000256" key="10">
    <source>
        <dbReference type="ARBA" id="ARBA00023288"/>
    </source>
</evidence>
<evidence type="ECO:0000256" key="8">
    <source>
        <dbReference type="ARBA" id="ARBA00023143"/>
    </source>
</evidence>
<comment type="subunit">
    <text evidence="4 11">The basal body constitutes a major portion of the flagellar organelle and consists of four rings (L,P,S, and M) mounted on a central rod.</text>
</comment>
<evidence type="ECO:0000313" key="15">
    <source>
        <dbReference type="Proteomes" id="UP000182660"/>
    </source>
</evidence>
<dbReference type="EMBL" id="FPLD01000014">
    <property type="protein sequence ID" value="SGY85055.1"/>
    <property type="molecule type" value="Genomic_DNA"/>
</dbReference>
<sequence>MLAKWLVKLSVLTLLGACADSTYNVFEAKPGEAEWSPTITTKPEIENDDATLGDGSLLANSSLLNMFQDRRAYNVGDILTVILEEQTQSSKRANSGIKKNVKSGGNYTSNLPFFDETGTFSFGSDRSFNGGGASSQQNALSGAITVTVAEILPTGALRIRGEKWIKLNQGDEYIRLTGLVRVDDIDKSNRISSQRLADANITYAGRGELAESNQQGWFTRFINSKWFPF</sequence>
<dbReference type="NCBIfam" id="NF001304">
    <property type="entry name" value="PRK00249.1-4"/>
    <property type="match status" value="1"/>
</dbReference>
<dbReference type="STRING" id="80854.MVIS_0765"/>
<dbReference type="GO" id="GO:0009279">
    <property type="term" value="C:cell outer membrane"/>
    <property type="evidence" value="ECO:0007669"/>
    <property type="project" value="UniProtKB-SubCell"/>
</dbReference>
<evidence type="ECO:0000256" key="7">
    <source>
        <dbReference type="ARBA" id="ARBA00023139"/>
    </source>
</evidence>
<evidence type="ECO:0000256" key="5">
    <source>
        <dbReference type="ARBA" id="ARBA00022729"/>
    </source>
</evidence>
<evidence type="ECO:0000256" key="3">
    <source>
        <dbReference type="ARBA" id="ARBA00006929"/>
    </source>
</evidence>
<dbReference type="EMBL" id="FPLJ01000017">
    <property type="protein sequence ID" value="SGY83728.1"/>
    <property type="molecule type" value="Genomic_DNA"/>
</dbReference>
<dbReference type="HAMAP" id="MF_00415">
    <property type="entry name" value="FlgH"/>
    <property type="match status" value="1"/>
</dbReference>
<dbReference type="PATRIC" id="fig|80854.5.peg.799"/>
<keyword evidence="8 11" id="KW-0975">Bacterial flagellum</keyword>
<dbReference type="Pfam" id="PF02107">
    <property type="entry name" value="FlgH"/>
    <property type="match status" value="1"/>
</dbReference>
<evidence type="ECO:0000256" key="1">
    <source>
        <dbReference type="ARBA" id="ARBA00002591"/>
    </source>
</evidence>
<dbReference type="PANTHER" id="PTHR34933">
    <property type="entry name" value="FLAGELLAR L-RING PROTEIN"/>
    <property type="match status" value="1"/>
</dbReference>
<evidence type="ECO:0000256" key="12">
    <source>
        <dbReference type="SAM" id="SignalP"/>
    </source>
</evidence>
<dbReference type="Proteomes" id="UP000182660">
    <property type="component" value="Unassembled WGS sequence"/>
</dbReference>
<keyword evidence="14" id="KW-0969">Cilium</keyword>
<evidence type="ECO:0000256" key="11">
    <source>
        <dbReference type="HAMAP-Rule" id="MF_00415"/>
    </source>
</evidence>
<proteinExistence type="inferred from homology"/>
<evidence type="ECO:0000256" key="4">
    <source>
        <dbReference type="ARBA" id="ARBA00011439"/>
    </source>
</evidence>
<gene>
    <name evidence="11" type="primary">flgH</name>
    <name evidence="13" type="ORF">MT2528_0488</name>
    <name evidence="14" type="ORF">NVI5450_0472</name>
</gene>
<dbReference type="HOGENOM" id="CLU_069313_0_2_6"/>
<reference evidence="13 15" key="2">
    <citation type="submission" date="2016-11" db="EMBL/GenBank/DDBJ databases">
        <authorList>
            <person name="Klemetsen T."/>
        </authorList>
    </citation>
    <scope>NUCLEOTIDE SEQUENCE [LARGE SCALE GENOMIC DNA]</scope>
    <source>
        <strain evidence="13">MT 2528</strain>
    </source>
</reference>